<keyword evidence="4" id="KW-1185">Reference proteome</keyword>
<dbReference type="InterPro" id="IPR011991">
    <property type="entry name" value="ArsR-like_HTH"/>
</dbReference>
<dbReference type="STRING" id="316058.RPB_1641"/>
<dbReference type="HOGENOM" id="CLU_081551_0_0_5"/>
<protein>
    <submittedName>
        <fullName evidence="3">Protein tyrosine phosphatase</fullName>
    </submittedName>
</protein>
<dbReference type="InterPro" id="IPR036196">
    <property type="entry name" value="Ptyr_pPase_sf"/>
</dbReference>
<dbReference type="PRINTS" id="PR00778">
    <property type="entry name" value="HTHARSR"/>
</dbReference>
<dbReference type="Gene3D" id="1.10.10.10">
    <property type="entry name" value="Winged helix-like DNA-binding domain superfamily/Winged helix DNA-binding domain"/>
    <property type="match status" value="1"/>
</dbReference>
<dbReference type="Pfam" id="PF12840">
    <property type="entry name" value="HTH_20"/>
    <property type="match status" value="1"/>
</dbReference>
<reference evidence="3 4" key="1">
    <citation type="submission" date="2006-01" db="EMBL/GenBank/DDBJ databases">
        <title>Complete sequence of Rhodopseudomonas palustris HaA2.</title>
        <authorList>
            <consortium name="US DOE Joint Genome Institute"/>
            <person name="Copeland A."/>
            <person name="Lucas S."/>
            <person name="Lapidus A."/>
            <person name="Barry K."/>
            <person name="Detter J.C."/>
            <person name="Glavina T."/>
            <person name="Hammon N."/>
            <person name="Israni S."/>
            <person name="Pitluck S."/>
            <person name="Chain P."/>
            <person name="Malfatti S."/>
            <person name="Shin M."/>
            <person name="Vergez L."/>
            <person name="Schmutz J."/>
            <person name="Larimer F."/>
            <person name="Land M."/>
            <person name="Hauser L."/>
            <person name="Pelletier D.A."/>
            <person name="Kyrpides N."/>
            <person name="Anderson I."/>
            <person name="Oda Y."/>
            <person name="Harwood C.S."/>
            <person name="Richardson P."/>
        </authorList>
    </citation>
    <scope>NUCLEOTIDE SEQUENCE [LARGE SCALE GENOMIC DNA]</scope>
    <source>
        <strain evidence="3 4">HaA2</strain>
    </source>
</reference>
<dbReference type="SMART" id="SM00418">
    <property type="entry name" value="HTH_ARSR"/>
    <property type="match status" value="1"/>
</dbReference>
<dbReference type="Gene3D" id="3.40.50.2300">
    <property type="match status" value="1"/>
</dbReference>
<feature type="domain" description="HTH arsR-type" evidence="2">
    <location>
        <begin position="22"/>
        <end position="119"/>
    </location>
</feature>
<dbReference type="InterPro" id="IPR023485">
    <property type="entry name" value="Ptyr_pPase"/>
</dbReference>
<evidence type="ECO:0000259" key="2">
    <source>
        <dbReference type="PROSITE" id="PS50987"/>
    </source>
</evidence>
<dbReference type="Proteomes" id="UP000008809">
    <property type="component" value="Chromosome"/>
</dbReference>
<dbReference type="EMBL" id="CP000250">
    <property type="protein sequence ID" value="ABD06349.1"/>
    <property type="molecule type" value="Genomic_DNA"/>
</dbReference>
<keyword evidence="1" id="KW-0059">Arsenical resistance</keyword>
<dbReference type="SMART" id="SM00226">
    <property type="entry name" value="LMWPc"/>
    <property type="match status" value="1"/>
</dbReference>
<organism evidence="3 4">
    <name type="scientific">Rhodopseudomonas palustris (strain HaA2)</name>
    <dbReference type="NCBI Taxonomy" id="316058"/>
    <lineage>
        <taxon>Bacteria</taxon>
        <taxon>Pseudomonadati</taxon>
        <taxon>Pseudomonadota</taxon>
        <taxon>Alphaproteobacteria</taxon>
        <taxon>Hyphomicrobiales</taxon>
        <taxon>Nitrobacteraceae</taxon>
        <taxon>Rhodopseudomonas</taxon>
    </lineage>
</organism>
<dbReference type="Pfam" id="PF01451">
    <property type="entry name" value="LMWPc"/>
    <property type="match status" value="1"/>
</dbReference>
<name>Q2IZL1_RHOP2</name>
<dbReference type="KEGG" id="rpb:RPB_1641"/>
<sequence length="309" mass="33792">MTSSSNSSRIIDRLDGVMLASSNTTRETDAVEGFGSLAQPTRLAAVRLLLSAYPASLSAGEIARRCDVPHNTMSTHLGILQRAGLIGVEKTGRSMNYRADPAGFRSLIAFLARDCCSGRPDICADIFDVTKPAPPLPMETFMTPAFNVLFLCTQNSARSIIAEALLEKVGQGRFRGYSAGSAPAQQPLPQVIERLQALGHDVTRLHSKSWDEFKRPDAPRMDFIIALCDTPSGQICPDFGGQYVTAAWPLPDPAQFSGSEVERTTLLNELYAMIRRRLEIFTSLPFESLDRMAVKARLDEIGDTNLVKP</sequence>
<dbReference type="InterPro" id="IPR001845">
    <property type="entry name" value="HTH_ArsR_DNA-bd_dom"/>
</dbReference>
<dbReference type="CDD" id="cd16345">
    <property type="entry name" value="LMWP_ArsC"/>
    <property type="match status" value="1"/>
</dbReference>
<dbReference type="PANTHER" id="PTHR43428">
    <property type="entry name" value="ARSENATE REDUCTASE"/>
    <property type="match status" value="1"/>
</dbReference>
<evidence type="ECO:0000313" key="4">
    <source>
        <dbReference type="Proteomes" id="UP000008809"/>
    </source>
</evidence>
<dbReference type="PANTHER" id="PTHR43428:SF1">
    <property type="entry name" value="ARSENATE REDUCTASE"/>
    <property type="match status" value="1"/>
</dbReference>
<dbReference type="InterPro" id="IPR036390">
    <property type="entry name" value="WH_DNA-bd_sf"/>
</dbReference>
<dbReference type="SUPFAM" id="SSF46785">
    <property type="entry name" value="Winged helix' DNA-binding domain"/>
    <property type="match status" value="1"/>
</dbReference>
<dbReference type="InterPro" id="IPR036388">
    <property type="entry name" value="WH-like_DNA-bd_sf"/>
</dbReference>
<proteinExistence type="predicted"/>
<dbReference type="PROSITE" id="PS50987">
    <property type="entry name" value="HTH_ARSR_2"/>
    <property type="match status" value="1"/>
</dbReference>
<dbReference type="GO" id="GO:0046685">
    <property type="term" value="P:response to arsenic-containing substance"/>
    <property type="evidence" value="ECO:0007669"/>
    <property type="project" value="UniProtKB-KW"/>
</dbReference>
<dbReference type="eggNOG" id="COG0640">
    <property type="taxonomic scope" value="Bacteria"/>
</dbReference>
<dbReference type="GO" id="GO:0003700">
    <property type="term" value="F:DNA-binding transcription factor activity"/>
    <property type="evidence" value="ECO:0007669"/>
    <property type="project" value="InterPro"/>
</dbReference>
<dbReference type="eggNOG" id="COG0394">
    <property type="taxonomic scope" value="Bacteria"/>
</dbReference>
<dbReference type="SUPFAM" id="SSF52788">
    <property type="entry name" value="Phosphotyrosine protein phosphatases I"/>
    <property type="match status" value="1"/>
</dbReference>
<evidence type="ECO:0000256" key="1">
    <source>
        <dbReference type="ARBA" id="ARBA00022849"/>
    </source>
</evidence>
<dbReference type="AlphaFoldDB" id="Q2IZL1"/>
<evidence type="ECO:0000313" key="3">
    <source>
        <dbReference type="EMBL" id="ABD06349.1"/>
    </source>
</evidence>
<accession>Q2IZL1</accession>
<dbReference type="CDD" id="cd00090">
    <property type="entry name" value="HTH_ARSR"/>
    <property type="match status" value="1"/>
</dbReference>
<dbReference type="RefSeq" id="WP_011440537.1">
    <property type="nucleotide sequence ID" value="NC_007778.1"/>
</dbReference>
<gene>
    <name evidence="3" type="ordered locus">RPB_1641</name>
</gene>